<accession>A0A4R1AYU3</accession>
<gene>
    <name evidence="3" type="ORF">E0Y62_03705</name>
</gene>
<dbReference type="STRING" id="1742358.GCA_001439605_03339"/>
<dbReference type="InterPro" id="IPR022121">
    <property type="entry name" value="Peptidase_M73_camelysin"/>
</dbReference>
<sequence>METRTILAKPTIIARIAVMFLLMVVGETSVKAADKEIDIHTKMNPNGYIFEVGNLKPGDWMPRDIVISNAGTQDFKYIAIIGEKKSVKGLLEELDLIIKKDEEVLYNGKMDKFTGFNPRNLATGKTETLFFQVTMPYVLGNTFQSSGAEVEILFVAETLDDIGSGDSGEGDLSDRDPVVGDNNEEGTDDKHPNEEEEVAENSREEPDGEVIETNSSNGTIIVSPEIRENLLPIRATNTYNILFVGSILFVTGSILPYLYKRKNRNSG</sequence>
<protein>
    <recommendedName>
        <fullName evidence="5">LPXTG cell wall anchor domain-containing protein</fullName>
    </recommendedName>
</protein>
<keyword evidence="2" id="KW-0472">Membrane</keyword>
<proteinExistence type="predicted"/>
<dbReference type="Proteomes" id="UP000293846">
    <property type="component" value="Unassembled WGS sequence"/>
</dbReference>
<keyword evidence="2" id="KW-1133">Transmembrane helix</keyword>
<evidence type="ECO:0008006" key="5">
    <source>
        <dbReference type="Google" id="ProtNLM"/>
    </source>
</evidence>
<organism evidence="3 4">
    <name type="scientific">Cytobacillus praedii</name>
    <dbReference type="NCBI Taxonomy" id="1742358"/>
    <lineage>
        <taxon>Bacteria</taxon>
        <taxon>Bacillati</taxon>
        <taxon>Bacillota</taxon>
        <taxon>Bacilli</taxon>
        <taxon>Bacillales</taxon>
        <taxon>Bacillaceae</taxon>
        <taxon>Cytobacillus</taxon>
    </lineage>
</organism>
<feature type="region of interest" description="Disordered" evidence="1">
    <location>
        <begin position="164"/>
        <end position="215"/>
    </location>
</feature>
<dbReference type="Pfam" id="PF12389">
    <property type="entry name" value="Peptidase_M73"/>
    <property type="match status" value="1"/>
</dbReference>
<evidence type="ECO:0000313" key="3">
    <source>
        <dbReference type="EMBL" id="TCJ05788.1"/>
    </source>
</evidence>
<feature type="transmembrane region" description="Helical" evidence="2">
    <location>
        <begin position="239"/>
        <end position="259"/>
    </location>
</feature>
<dbReference type="OrthoDB" id="2566057at2"/>
<keyword evidence="2" id="KW-0812">Transmembrane</keyword>
<dbReference type="EMBL" id="SJTH01000003">
    <property type="protein sequence ID" value="TCJ05788.1"/>
    <property type="molecule type" value="Genomic_DNA"/>
</dbReference>
<dbReference type="RefSeq" id="WP_057760867.1">
    <property type="nucleotide sequence ID" value="NZ_CP183326.1"/>
</dbReference>
<evidence type="ECO:0000256" key="2">
    <source>
        <dbReference type="SAM" id="Phobius"/>
    </source>
</evidence>
<dbReference type="AlphaFoldDB" id="A0A4R1AYU3"/>
<name>A0A4R1AYU3_9BACI</name>
<reference evidence="3 4" key="1">
    <citation type="submission" date="2019-03" db="EMBL/GenBank/DDBJ databases">
        <authorList>
            <person name="Jensen L."/>
            <person name="Storgaard J."/>
            <person name="Sulaj E."/>
            <person name="Schramm A."/>
            <person name="Marshall I.P.G."/>
        </authorList>
    </citation>
    <scope>NUCLEOTIDE SEQUENCE [LARGE SCALE GENOMIC DNA]</scope>
    <source>
        <strain evidence="3 4">2017H2G3</strain>
    </source>
</reference>
<evidence type="ECO:0000313" key="4">
    <source>
        <dbReference type="Proteomes" id="UP000293846"/>
    </source>
</evidence>
<keyword evidence="4" id="KW-1185">Reference proteome</keyword>
<evidence type="ECO:0000256" key="1">
    <source>
        <dbReference type="SAM" id="MobiDB-lite"/>
    </source>
</evidence>
<comment type="caution">
    <text evidence="3">The sequence shown here is derived from an EMBL/GenBank/DDBJ whole genome shotgun (WGS) entry which is preliminary data.</text>
</comment>